<dbReference type="EMBL" id="QVER01000006">
    <property type="protein sequence ID" value="RGB91871.1"/>
    <property type="molecule type" value="Genomic_DNA"/>
</dbReference>
<evidence type="ECO:0000313" key="3">
    <source>
        <dbReference type="Proteomes" id="UP000260991"/>
    </source>
</evidence>
<dbReference type="Proteomes" id="UP000811365">
    <property type="component" value="Unassembled WGS sequence"/>
</dbReference>
<reference evidence="2 3" key="1">
    <citation type="submission" date="2018-08" db="EMBL/GenBank/DDBJ databases">
        <title>A genome reference for cultivated species of the human gut microbiota.</title>
        <authorList>
            <person name="Zou Y."/>
            <person name="Xue W."/>
            <person name="Luo G."/>
        </authorList>
    </citation>
    <scope>NUCLEOTIDE SEQUENCE [LARGE SCALE GENOMIC DNA]</scope>
    <source>
        <strain evidence="2 3">AF32-8AC</strain>
    </source>
</reference>
<dbReference type="RefSeq" id="WP_158402924.1">
    <property type="nucleotide sequence ID" value="NZ_CP065376.1"/>
</dbReference>
<sequence length="61" mass="6832">MKRKAVVVWRSCISSRPDKLNEASIYKLFDVLAGGSLFDTKSFHLKRRKLKIAASSCFIGG</sequence>
<reference evidence="1" key="2">
    <citation type="submission" date="2021-02" db="EMBL/GenBank/DDBJ databases">
        <title>Infant gut strain persistence is associated with maternal origin, phylogeny, and functional potential including surface adhesion and iron acquisition.</title>
        <authorList>
            <person name="Lou Y.C."/>
        </authorList>
    </citation>
    <scope>NUCLEOTIDE SEQUENCE</scope>
    <source>
        <strain evidence="1">L2_039_000G1_dasL2_039_000G1_maxbin2.maxbin.077</strain>
    </source>
</reference>
<dbReference type="EMBL" id="JAGZYH010000021">
    <property type="protein sequence ID" value="MBS6621851.1"/>
    <property type="molecule type" value="Genomic_DNA"/>
</dbReference>
<protein>
    <submittedName>
        <fullName evidence="2">Uncharacterized protein</fullName>
    </submittedName>
</protein>
<evidence type="ECO:0000313" key="1">
    <source>
        <dbReference type="EMBL" id="MBS6621851.1"/>
    </source>
</evidence>
<accession>A0A3E2U882</accession>
<gene>
    <name evidence="2" type="ORF">DWZ46_06655</name>
    <name evidence="1" type="ORF">KH315_06785</name>
</gene>
<evidence type="ECO:0000313" key="2">
    <source>
        <dbReference type="EMBL" id="RGB91871.1"/>
    </source>
</evidence>
<proteinExistence type="predicted"/>
<dbReference type="AlphaFoldDB" id="A0A3E2U882"/>
<name>A0A3E2U882_9FIRM</name>
<organism evidence="2 3">
    <name type="scientific">Faecalibacterium prausnitzii</name>
    <dbReference type="NCBI Taxonomy" id="853"/>
    <lineage>
        <taxon>Bacteria</taxon>
        <taxon>Bacillati</taxon>
        <taxon>Bacillota</taxon>
        <taxon>Clostridia</taxon>
        <taxon>Eubacteriales</taxon>
        <taxon>Oscillospiraceae</taxon>
        <taxon>Faecalibacterium</taxon>
    </lineage>
</organism>
<comment type="caution">
    <text evidence="2">The sequence shown here is derived from an EMBL/GenBank/DDBJ whole genome shotgun (WGS) entry which is preliminary data.</text>
</comment>
<dbReference type="Proteomes" id="UP000260991">
    <property type="component" value="Unassembled WGS sequence"/>
</dbReference>